<evidence type="ECO:0000313" key="8">
    <source>
        <dbReference type="EMBL" id="QEU78163.1"/>
    </source>
</evidence>
<dbReference type="EC" id="2.7.13.3" evidence="2"/>
<keyword evidence="3" id="KW-0597">Phosphoprotein</keyword>
<dbReference type="Pfam" id="PF02518">
    <property type="entry name" value="HATPase_c"/>
    <property type="match status" value="1"/>
</dbReference>
<evidence type="ECO:0000313" key="9">
    <source>
        <dbReference type="Proteomes" id="UP000326831"/>
    </source>
</evidence>
<dbReference type="InterPro" id="IPR036890">
    <property type="entry name" value="HATPase_C_sf"/>
</dbReference>
<sequence length="397" mass="42354">MNRDALVWCLVAVAAIAVVAVVALVARNRALGAKKEHTEAELRHQLLTADSHLHASLAELQRFRNEQDATIRDAKEAAEENTKAVLKGAASLLQSLAAEQTTLLDGVQRKYGGHAVLSDLLDVNHANAQMARKAQGIAVMCGAPLGRRNRPASVYDVVRSAQGQIRNFHRVAIMQQTSLALKSSAVAPVALAVAELLDNAASFSQHDAPIEVTFQRVQNNLCIVIDDAGVSMNDEERQRATALLSGEVAPRLSQLGTQPKFGFPVIGLIARQHGFKVDVTGVSRYGGVRAVVLLPEELWTMEEIPAAPEAPVSDIRRATESRPQSATSRTMHGLPKRGARQAPIASVPDPDPDTTAPAPRAPGETGRASGRSLGAFQRGTLSGRNLDATSFEGPEEA</sequence>
<dbReference type="GO" id="GO:0005886">
    <property type="term" value="C:plasma membrane"/>
    <property type="evidence" value="ECO:0007669"/>
    <property type="project" value="TreeGrafter"/>
</dbReference>
<keyword evidence="8" id="KW-0547">Nucleotide-binding</keyword>
<reference evidence="8 9" key="1">
    <citation type="submission" date="2017-09" db="EMBL/GenBank/DDBJ databases">
        <authorList>
            <person name="Lee N."/>
            <person name="Cho B.-K."/>
        </authorList>
    </citation>
    <scope>NUCLEOTIDE SEQUENCE [LARGE SCALE GENOMIC DNA]</scope>
    <source>
        <strain evidence="8 9">ATCC 27467</strain>
    </source>
</reference>
<evidence type="ECO:0000256" key="2">
    <source>
        <dbReference type="ARBA" id="ARBA00012438"/>
    </source>
</evidence>
<feature type="region of interest" description="Disordered" evidence="6">
    <location>
        <begin position="310"/>
        <end position="397"/>
    </location>
</feature>
<evidence type="ECO:0000256" key="6">
    <source>
        <dbReference type="SAM" id="MobiDB-lite"/>
    </source>
</evidence>
<name>A0A5P2UFY1_9ACTN</name>
<dbReference type="Proteomes" id="UP000326831">
    <property type="component" value="Chromosome"/>
</dbReference>
<proteinExistence type="predicted"/>
<dbReference type="PANTHER" id="PTHR45436">
    <property type="entry name" value="SENSOR HISTIDINE KINASE YKOH"/>
    <property type="match status" value="1"/>
</dbReference>
<dbReference type="InterPro" id="IPR050428">
    <property type="entry name" value="TCS_sensor_his_kinase"/>
</dbReference>
<gene>
    <name evidence="8" type="ORF">CP968_07590</name>
</gene>
<dbReference type="EMBL" id="CP023701">
    <property type="protein sequence ID" value="QEU78163.1"/>
    <property type="molecule type" value="Genomic_DNA"/>
</dbReference>
<keyword evidence="5" id="KW-0418">Kinase</keyword>
<dbReference type="RefSeq" id="WP_150517255.1">
    <property type="nucleotide sequence ID" value="NZ_BMVX01000004.1"/>
</dbReference>
<keyword evidence="8" id="KW-0067">ATP-binding</keyword>
<dbReference type="OrthoDB" id="3357461at2"/>
<dbReference type="SUPFAM" id="SSF55874">
    <property type="entry name" value="ATPase domain of HSP90 chaperone/DNA topoisomerase II/histidine kinase"/>
    <property type="match status" value="1"/>
</dbReference>
<dbReference type="AlphaFoldDB" id="A0A5P2UFY1"/>
<dbReference type="GO" id="GO:0005524">
    <property type="term" value="F:ATP binding"/>
    <property type="evidence" value="ECO:0007669"/>
    <property type="project" value="UniProtKB-KW"/>
</dbReference>
<dbReference type="PANTHER" id="PTHR45436:SF5">
    <property type="entry name" value="SENSOR HISTIDINE KINASE TRCS"/>
    <property type="match status" value="1"/>
</dbReference>
<evidence type="ECO:0000256" key="4">
    <source>
        <dbReference type="ARBA" id="ARBA00022679"/>
    </source>
</evidence>
<evidence type="ECO:0000259" key="7">
    <source>
        <dbReference type="Pfam" id="PF02518"/>
    </source>
</evidence>
<dbReference type="GO" id="GO:0004673">
    <property type="term" value="F:protein histidine kinase activity"/>
    <property type="evidence" value="ECO:0007669"/>
    <property type="project" value="UniProtKB-EC"/>
</dbReference>
<feature type="domain" description="Histidine kinase/HSP90-like ATPase" evidence="7">
    <location>
        <begin position="190"/>
        <end position="296"/>
    </location>
</feature>
<feature type="compositionally biased region" description="Low complexity" evidence="6">
    <location>
        <begin position="353"/>
        <end position="362"/>
    </location>
</feature>
<evidence type="ECO:0000256" key="5">
    <source>
        <dbReference type="ARBA" id="ARBA00022777"/>
    </source>
</evidence>
<feature type="compositionally biased region" description="Polar residues" evidence="6">
    <location>
        <begin position="321"/>
        <end position="330"/>
    </location>
</feature>
<dbReference type="InterPro" id="IPR003594">
    <property type="entry name" value="HATPase_dom"/>
</dbReference>
<keyword evidence="4" id="KW-0808">Transferase</keyword>
<accession>A0A5P2UFY1</accession>
<dbReference type="GO" id="GO:0000160">
    <property type="term" value="P:phosphorelay signal transduction system"/>
    <property type="evidence" value="ECO:0007669"/>
    <property type="project" value="TreeGrafter"/>
</dbReference>
<evidence type="ECO:0000256" key="3">
    <source>
        <dbReference type="ARBA" id="ARBA00022553"/>
    </source>
</evidence>
<evidence type="ECO:0000256" key="1">
    <source>
        <dbReference type="ARBA" id="ARBA00000085"/>
    </source>
</evidence>
<keyword evidence="9" id="KW-1185">Reference proteome</keyword>
<protein>
    <recommendedName>
        <fullName evidence="2">histidine kinase</fullName>
        <ecNumber evidence="2">2.7.13.3</ecNumber>
    </recommendedName>
</protein>
<organism evidence="8 9">
    <name type="scientific">Streptomyces subrutilus</name>
    <dbReference type="NCBI Taxonomy" id="36818"/>
    <lineage>
        <taxon>Bacteria</taxon>
        <taxon>Bacillati</taxon>
        <taxon>Actinomycetota</taxon>
        <taxon>Actinomycetes</taxon>
        <taxon>Kitasatosporales</taxon>
        <taxon>Streptomycetaceae</taxon>
        <taxon>Streptomyces</taxon>
    </lineage>
</organism>
<dbReference type="KEGG" id="ssub:CP968_07590"/>
<dbReference type="Gene3D" id="3.30.565.10">
    <property type="entry name" value="Histidine kinase-like ATPase, C-terminal domain"/>
    <property type="match status" value="1"/>
</dbReference>
<comment type="catalytic activity">
    <reaction evidence="1">
        <text>ATP + protein L-histidine = ADP + protein N-phospho-L-histidine.</text>
        <dbReference type="EC" id="2.7.13.3"/>
    </reaction>
</comment>